<dbReference type="GO" id="GO:0006164">
    <property type="term" value="P:purine nucleotide biosynthetic process"/>
    <property type="evidence" value="ECO:0007669"/>
    <property type="project" value="TreeGrafter"/>
</dbReference>
<dbReference type="Proteomes" id="UP000783686">
    <property type="component" value="Unassembled WGS sequence"/>
</dbReference>
<comment type="similarity">
    <text evidence="1">Belongs to the ribose-phosphate pyrophosphokinase family.</text>
</comment>
<evidence type="ECO:0000313" key="5">
    <source>
        <dbReference type="EMBL" id="CAD5207615.1"/>
    </source>
</evidence>
<dbReference type="InterPro" id="IPR000836">
    <property type="entry name" value="PRTase_dom"/>
</dbReference>
<dbReference type="GO" id="GO:0005737">
    <property type="term" value="C:cytoplasm"/>
    <property type="evidence" value="ECO:0007669"/>
    <property type="project" value="TreeGrafter"/>
</dbReference>
<feature type="domain" description="Ribose-phosphate pyrophosphokinase N-terminal" evidence="4">
    <location>
        <begin position="10"/>
        <end position="125"/>
    </location>
</feature>
<organism evidence="5 6">
    <name type="scientific">Bursaphelenchus okinawaensis</name>
    <dbReference type="NCBI Taxonomy" id="465554"/>
    <lineage>
        <taxon>Eukaryota</taxon>
        <taxon>Metazoa</taxon>
        <taxon>Ecdysozoa</taxon>
        <taxon>Nematoda</taxon>
        <taxon>Chromadorea</taxon>
        <taxon>Rhabditida</taxon>
        <taxon>Tylenchina</taxon>
        <taxon>Tylenchomorpha</taxon>
        <taxon>Aphelenchoidea</taxon>
        <taxon>Aphelenchoididae</taxon>
        <taxon>Bursaphelenchus</taxon>
    </lineage>
</organism>
<dbReference type="Pfam" id="PF13793">
    <property type="entry name" value="Pribosyltran_N"/>
    <property type="match status" value="1"/>
</dbReference>
<dbReference type="InterPro" id="IPR005946">
    <property type="entry name" value="Rib-P_diPkinase"/>
</dbReference>
<dbReference type="PANTHER" id="PTHR10210:SF53">
    <property type="entry name" value="GH23275P"/>
    <property type="match status" value="1"/>
</dbReference>
<dbReference type="Gene3D" id="3.40.50.2020">
    <property type="match status" value="2"/>
</dbReference>
<dbReference type="InterPro" id="IPR029057">
    <property type="entry name" value="PRTase-like"/>
</dbReference>
<dbReference type="EMBL" id="CAJFDH010000001">
    <property type="protein sequence ID" value="CAD5207615.1"/>
    <property type="molecule type" value="Genomic_DNA"/>
</dbReference>
<dbReference type="EMBL" id="CAJFCW020000001">
    <property type="protein sequence ID" value="CAG9086293.1"/>
    <property type="molecule type" value="Genomic_DNA"/>
</dbReference>
<dbReference type="GO" id="GO:0006015">
    <property type="term" value="P:5-phosphoribose 1-diphosphate biosynthetic process"/>
    <property type="evidence" value="ECO:0007669"/>
    <property type="project" value="TreeGrafter"/>
</dbReference>
<evidence type="ECO:0000256" key="3">
    <source>
        <dbReference type="SAM" id="MobiDB-lite"/>
    </source>
</evidence>
<dbReference type="GO" id="GO:0004749">
    <property type="term" value="F:ribose phosphate diphosphokinase activity"/>
    <property type="evidence" value="ECO:0007669"/>
    <property type="project" value="TreeGrafter"/>
</dbReference>
<feature type="compositionally biased region" description="Low complexity" evidence="3">
    <location>
        <begin position="227"/>
        <end position="236"/>
    </location>
</feature>
<gene>
    <name evidence="5" type="ORF">BOKJ2_LOCUS2286</name>
</gene>
<protein>
    <recommendedName>
        <fullName evidence="4">Ribose-phosphate pyrophosphokinase N-terminal domain-containing protein</fullName>
    </recommendedName>
</protein>
<reference evidence="5" key="1">
    <citation type="submission" date="2020-09" db="EMBL/GenBank/DDBJ databases">
        <authorList>
            <person name="Kikuchi T."/>
        </authorList>
    </citation>
    <scope>NUCLEOTIDE SEQUENCE</scope>
    <source>
        <strain evidence="5">SH1</strain>
    </source>
</reference>
<dbReference type="InterPro" id="IPR029099">
    <property type="entry name" value="Pribosyltran_N"/>
</dbReference>
<evidence type="ECO:0000256" key="1">
    <source>
        <dbReference type="ARBA" id="ARBA00006478"/>
    </source>
</evidence>
<dbReference type="FunFam" id="3.40.50.2020:FF:000068">
    <property type="entry name" value="Predicted protein"/>
    <property type="match status" value="1"/>
</dbReference>
<dbReference type="SUPFAM" id="SSF53271">
    <property type="entry name" value="PRTase-like"/>
    <property type="match status" value="2"/>
</dbReference>
<keyword evidence="6" id="KW-1185">Reference proteome</keyword>
<accession>A0A811JWY2</accession>
<name>A0A811JWY2_9BILA</name>
<dbReference type="CDD" id="cd06223">
    <property type="entry name" value="PRTases_typeI"/>
    <property type="match status" value="1"/>
</dbReference>
<dbReference type="PANTHER" id="PTHR10210">
    <property type="entry name" value="RIBOSE-PHOSPHATE DIPHOSPHOKINASE FAMILY MEMBER"/>
    <property type="match status" value="1"/>
</dbReference>
<comment type="caution">
    <text evidence="5">The sequence shown here is derived from an EMBL/GenBank/DDBJ whole genome shotgun (WGS) entry which is preliminary data.</text>
</comment>
<dbReference type="Pfam" id="PF14572">
    <property type="entry name" value="Pribosyl_synth"/>
    <property type="match status" value="1"/>
</dbReference>
<dbReference type="SMART" id="SM01400">
    <property type="entry name" value="Pribosyltran_N"/>
    <property type="match status" value="1"/>
</dbReference>
<keyword evidence="2" id="KW-0545">Nucleotide biosynthesis</keyword>
<dbReference type="NCBIfam" id="TIGR01251">
    <property type="entry name" value="ribP_PPkin"/>
    <property type="match status" value="1"/>
</dbReference>
<evidence type="ECO:0000256" key="2">
    <source>
        <dbReference type="ARBA" id="ARBA00022727"/>
    </source>
</evidence>
<dbReference type="FunFam" id="3.40.50.2020:FF:000031">
    <property type="entry name" value="Probable PRS4-ribose-phosphate pyrophosphokinase 3"/>
    <property type="match status" value="1"/>
</dbReference>
<dbReference type="Proteomes" id="UP000614601">
    <property type="component" value="Unassembled WGS sequence"/>
</dbReference>
<dbReference type="OrthoDB" id="413572at2759"/>
<dbReference type="GO" id="GO:0005524">
    <property type="term" value="F:ATP binding"/>
    <property type="evidence" value="ECO:0007669"/>
    <property type="project" value="TreeGrafter"/>
</dbReference>
<evidence type="ECO:0000259" key="4">
    <source>
        <dbReference type="Pfam" id="PF13793"/>
    </source>
</evidence>
<feature type="region of interest" description="Disordered" evidence="3">
    <location>
        <begin position="203"/>
        <end position="236"/>
    </location>
</feature>
<evidence type="ECO:0000313" key="6">
    <source>
        <dbReference type="Proteomes" id="UP000614601"/>
    </source>
</evidence>
<proteinExistence type="inferred from homology"/>
<feature type="compositionally biased region" description="Basic and acidic residues" evidence="3">
    <location>
        <begin position="203"/>
        <end position="215"/>
    </location>
</feature>
<sequence length="373" mass="41186">MSLSDESSGMVILTGNAHPTLAQLVCERMGVRMGEAVVYNKSNRETSVDIKQSVRGKHVFIIQSASKDVNNNIFELLILMYACKTSSAKTVTVIMPYLPYSKQCRMLRRSAVTMKLIADMICRAGASRMVSLDLYKKEIQGFFSIPVDNLRASPYLLQYIKENIPDFKNAVIVAKSAEVMHKATSYADRLRLGIAVIHGEEQKEDNDGTLKHDGRQSPPLNNEKRPSTSSGRLSSASGLGNASYELFPVLTAKEKPPLTVVGDVGGKIAILVDNIIDEAQSFVAAAECLKKRGAYKIYVVATHGILSADAPKIIEDSCIDEVIVTNTVPHEVQKMRCHKIKTVDISMIICEAIRRIQNKESMAFLFKDITLDD</sequence>
<dbReference type="GO" id="GO:0002189">
    <property type="term" value="C:ribose phosphate diphosphokinase complex"/>
    <property type="evidence" value="ECO:0007669"/>
    <property type="project" value="TreeGrafter"/>
</dbReference>
<dbReference type="GO" id="GO:0000287">
    <property type="term" value="F:magnesium ion binding"/>
    <property type="evidence" value="ECO:0007669"/>
    <property type="project" value="InterPro"/>
</dbReference>
<dbReference type="AlphaFoldDB" id="A0A811JWY2"/>